<evidence type="ECO:0000313" key="9">
    <source>
        <dbReference type="EMBL" id="OQO92669.1"/>
    </source>
</evidence>
<evidence type="ECO:0000256" key="4">
    <source>
        <dbReference type="ARBA" id="ARBA00022475"/>
    </source>
</evidence>
<dbReference type="Gene3D" id="1.10.3470.10">
    <property type="entry name" value="ABC transporter involved in vitamin B12 uptake, BtuC"/>
    <property type="match status" value="1"/>
</dbReference>
<dbReference type="GO" id="GO:0022857">
    <property type="term" value="F:transmembrane transporter activity"/>
    <property type="evidence" value="ECO:0007669"/>
    <property type="project" value="InterPro"/>
</dbReference>
<evidence type="ECO:0000256" key="1">
    <source>
        <dbReference type="ARBA" id="ARBA00004651"/>
    </source>
</evidence>
<feature type="transmembrane region" description="Helical" evidence="8">
    <location>
        <begin position="319"/>
        <end position="338"/>
    </location>
</feature>
<keyword evidence="5 8" id="KW-0812">Transmembrane</keyword>
<name>A0A1V9A6B7_SACPI</name>
<dbReference type="STRING" id="1962155.B1813_10925"/>
<keyword evidence="6 8" id="KW-1133">Transmembrane helix</keyword>
<keyword evidence="10" id="KW-1185">Reference proteome</keyword>
<sequence>MSAARTVLLRTGGVAFRLDRRSTVLTALGWLLAAGVAMWSLTLGQFELGTAEVLRVLGGGGSLIEYDIVVRNRLPRALTGLGVGAAFALSGAILQRIATNPLVSPDVIGVNAGAAFGALAVVTLLGATGVTTVAGALAGALLTAAAIVALSANRGLHGYRLVLVGIGIAAMLTSAISFLLTRADYHRVLSASAWLTGSLANRGALHVAVIATALALAVPALLVLARHLRLLELGDDLATVLSGHARRSRLALVLLAVTLAATATAAAGPVGFVALVAPQIVRRLLPGRQAALGPAAATGALLVVCSDLAARLLFAPAELPVGVVTGVLGAPVLLYLLARANRIGAAG</sequence>
<dbReference type="SUPFAM" id="SSF81345">
    <property type="entry name" value="ABC transporter involved in vitamin B12 uptake, BtuC"/>
    <property type="match status" value="1"/>
</dbReference>
<protein>
    <recommendedName>
        <fullName evidence="11">ABC-type enterobactin transport system, permease component</fullName>
    </recommendedName>
</protein>
<comment type="caution">
    <text evidence="9">The sequence shown here is derived from an EMBL/GenBank/DDBJ whole genome shotgun (WGS) entry which is preliminary data.</text>
</comment>
<feature type="transmembrane region" description="Helical" evidence="8">
    <location>
        <begin position="107"/>
        <end position="126"/>
    </location>
</feature>
<evidence type="ECO:0000256" key="2">
    <source>
        <dbReference type="ARBA" id="ARBA00007935"/>
    </source>
</evidence>
<dbReference type="AlphaFoldDB" id="A0A1V9A6B7"/>
<dbReference type="RefSeq" id="WP_176218261.1">
    <property type="nucleotide sequence ID" value="NZ_MWIH01000005.1"/>
</dbReference>
<dbReference type="EMBL" id="MWIH01000005">
    <property type="protein sequence ID" value="OQO92669.1"/>
    <property type="molecule type" value="Genomic_DNA"/>
</dbReference>
<gene>
    <name evidence="9" type="ORF">B1813_10925</name>
</gene>
<evidence type="ECO:0000256" key="7">
    <source>
        <dbReference type="ARBA" id="ARBA00023136"/>
    </source>
</evidence>
<evidence type="ECO:0000313" key="10">
    <source>
        <dbReference type="Proteomes" id="UP000192591"/>
    </source>
</evidence>
<feature type="transmembrane region" description="Helical" evidence="8">
    <location>
        <begin position="133"/>
        <end position="152"/>
    </location>
</feature>
<keyword evidence="7 8" id="KW-0472">Membrane</keyword>
<comment type="similarity">
    <text evidence="2">Belongs to the binding-protein-dependent transport system permease family. FecCD subfamily.</text>
</comment>
<dbReference type="InterPro" id="IPR037294">
    <property type="entry name" value="ABC_BtuC-like"/>
</dbReference>
<dbReference type="PANTHER" id="PTHR30472">
    <property type="entry name" value="FERRIC ENTEROBACTIN TRANSPORT SYSTEM PERMEASE PROTEIN"/>
    <property type="match status" value="1"/>
</dbReference>
<dbReference type="GO" id="GO:0033214">
    <property type="term" value="P:siderophore-iron import into cell"/>
    <property type="evidence" value="ECO:0007669"/>
    <property type="project" value="TreeGrafter"/>
</dbReference>
<feature type="transmembrane region" description="Helical" evidence="8">
    <location>
        <begin position="158"/>
        <end position="183"/>
    </location>
</feature>
<organism evidence="9 10">
    <name type="scientific">Saccharomonospora piscinae</name>
    <dbReference type="NCBI Taxonomy" id="687388"/>
    <lineage>
        <taxon>Bacteria</taxon>
        <taxon>Bacillati</taxon>
        <taxon>Actinomycetota</taxon>
        <taxon>Actinomycetes</taxon>
        <taxon>Pseudonocardiales</taxon>
        <taxon>Pseudonocardiaceae</taxon>
        <taxon>Saccharomonospora</taxon>
    </lineage>
</organism>
<keyword evidence="3" id="KW-0813">Transport</keyword>
<dbReference type="GO" id="GO:0005886">
    <property type="term" value="C:plasma membrane"/>
    <property type="evidence" value="ECO:0007669"/>
    <property type="project" value="UniProtKB-SubCell"/>
</dbReference>
<feature type="transmembrane region" description="Helical" evidence="8">
    <location>
        <begin position="250"/>
        <end position="278"/>
    </location>
</feature>
<feature type="transmembrane region" description="Helical" evidence="8">
    <location>
        <begin position="77"/>
        <end position="95"/>
    </location>
</feature>
<evidence type="ECO:0008006" key="11">
    <source>
        <dbReference type="Google" id="ProtNLM"/>
    </source>
</evidence>
<accession>A0A1V9A6B7</accession>
<dbReference type="CDD" id="cd06550">
    <property type="entry name" value="TM_ABC_iron-siderophores_like"/>
    <property type="match status" value="1"/>
</dbReference>
<dbReference type="Pfam" id="PF01032">
    <property type="entry name" value="FecCD"/>
    <property type="match status" value="1"/>
</dbReference>
<proteinExistence type="inferred from homology"/>
<evidence type="ECO:0000256" key="5">
    <source>
        <dbReference type="ARBA" id="ARBA00022692"/>
    </source>
</evidence>
<evidence type="ECO:0000256" key="6">
    <source>
        <dbReference type="ARBA" id="ARBA00022989"/>
    </source>
</evidence>
<feature type="transmembrane region" description="Helical" evidence="8">
    <location>
        <begin position="21"/>
        <end position="41"/>
    </location>
</feature>
<dbReference type="PANTHER" id="PTHR30472:SF24">
    <property type="entry name" value="FERRIC ENTEROBACTIN TRANSPORT SYSTEM PERMEASE PROTEIN FEPG"/>
    <property type="match status" value="1"/>
</dbReference>
<evidence type="ECO:0000256" key="8">
    <source>
        <dbReference type="SAM" id="Phobius"/>
    </source>
</evidence>
<feature type="transmembrane region" description="Helical" evidence="8">
    <location>
        <begin position="204"/>
        <end position="225"/>
    </location>
</feature>
<keyword evidence="4" id="KW-1003">Cell membrane</keyword>
<evidence type="ECO:0000256" key="3">
    <source>
        <dbReference type="ARBA" id="ARBA00022448"/>
    </source>
</evidence>
<comment type="subcellular location">
    <subcellularLocation>
        <location evidence="1">Cell membrane</location>
        <topology evidence="1">Multi-pass membrane protein</topology>
    </subcellularLocation>
</comment>
<dbReference type="Proteomes" id="UP000192591">
    <property type="component" value="Unassembled WGS sequence"/>
</dbReference>
<dbReference type="InterPro" id="IPR000522">
    <property type="entry name" value="ABC_transptr_permease_BtuC"/>
</dbReference>
<reference evidence="9 10" key="1">
    <citation type="submission" date="2017-02" db="EMBL/GenBank/DDBJ databases">
        <title>Draft genome of Saccharomonospora sp. 154.</title>
        <authorList>
            <person name="Alonso-Carmona G.S."/>
            <person name="De La Haba R."/>
            <person name="Vera-Gargallo B."/>
            <person name="Sandoval-Trujillo A.H."/>
            <person name="Ramirez-Duran N."/>
            <person name="Ventosa A."/>
        </authorList>
    </citation>
    <scope>NUCLEOTIDE SEQUENCE [LARGE SCALE GENOMIC DNA]</scope>
    <source>
        <strain evidence="9 10">LRS4.154</strain>
    </source>
</reference>